<dbReference type="OrthoDB" id="437536at2759"/>
<evidence type="ECO:0000313" key="3">
    <source>
        <dbReference type="Proteomes" id="UP000007800"/>
    </source>
</evidence>
<keyword evidence="3" id="KW-1185">Reference proteome</keyword>
<feature type="compositionally biased region" description="Basic and acidic residues" evidence="1">
    <location>
        <begin position="209"/>
        <end position="219"/>
    </location>
</feature>
<accession>C5L933</accession>
<dbReference type="EMBL" id="GG680347">
    <property type="protein sequence ID" value="EER06746.1"/>
    <property type="molecule type" value="Genomic_DNA"/>
</dbReference>
<dbReference type="Proteomes" id="UP000007800">
    <property type="component" value="Unassembled WGS sequence"/>
</dbReference>
<organism evidence="3">
    <name type="scientific">Perkinsus marinus (strain ATCC 50983 / TXsc)</name>
    <dbReference type="NCBI Taxonomy" id="423536"/>
    <lineage>
        <taxon>Eukaryota</taxon>
        <taxon>Sar</taxon>
        <taxon>Alveolata</taxon>
        <taxon>Perkinsozoa</taxon>
        <taxon>Perkinsea</taxon>
        <taxon>Perkinsida</taxon>
        <taxon>Perkinsidae</taxon>
        <taxon>Perkinsus</taxon>
    </lineage>
</organism>
<gene>
    <name evidence="2" type="ORF">Pmar_PMAR003967</name>
</gene>
<evidence type="ECO:0000256" key="1">
    <source>
        <dbReference type="SAM" id="MobiDB-lite"/>
    </source>
</evidence>
<reference evidence="2 3" key="1">
    <citation type="submission" date="2008-07" db="EMBL/GenBank/DDBJ databases">
        <authorList>
            <person name="El-Sayed N."/>
            <person name="Caler E."/>
            <person name="Inman J."/>
            <person name="Amedeo P."/>
            <person name="Hass B."/>
            <person name="Wortman J."/>
        </authorList>
    </citation>
    <scope>NUCLEOTIDE SEQUENCE [LARGE SCALE GENOMIC DNA]</scope>
    <source>
        <strain evidence="3">ATCC 50983 / TXsc</strain>
    </source>
</reference>
<evidence type="ECO:0000313" key="2">
    <source>
        <dbReference type="EMBL" id="EER06746.1"/>
    </source>
</evidence>
<name>C5L933_PERM5</name>
<sequence>MPLEPMPYYSAAAAIGGPFSSWISGDDEVQKGSFENATVAVSLRNGVTNIREGKLEFDLSSPHFITIDGKKLAIGIDTDEVFLEHGPTCDVVGELPKVAVDSAAAIAAPEGTLGRKVRINVEGGDDAVFAALKKLVAEANLGPQPSFDEKMDQALDDFADKMGDACDRLQVWLDSWAEDPATSLEAAEALKASQRAQEGEHITLGAVAEEDHKDNEVKSEGTQTTHVKTSTKKGGEDWVVL</sequence>
<feature type="region of interest" description="Disordered" evidence="1">
    <location>
        <begin position="204"/>
        <end position="241"/>
    </location>
</feature>
<dbReference type="RefSeq" id="XP_002774930.1">
    <property type="nucleotide sequence ID" value="XM_002774884.1"/>
</dbReference>
<proteinExistence type="predicted"/>
<protein>
    <submittedName>
        <fullName evidence="2">Uncharacterized protein</fullName>
    </submittedName>
</protein>
<dbReference type="GeneID" id="9056611"/>
<dbReference type="AlphaFoldDB" id="C5L933"/>
<dbReference type="InParanoid" id="C5L933"/>